<organism evidence="1">
    <name type="scientific">Arundo donax</name>
    <name type="common">Giant reed</name>
    <name type="synonym">Donax arundinaceus</name>
    <dbReference type="NCBI Taxonomy" id="35708"/>
    <lineage>
        <taxon>Eukaryota</taxon>
        <taxon>Viridiplantae</taxon>
        <taxon>Streptophyta</taxon>
        <taxon>Embryophyta</taxon>
        <taxon>Tracheophyta</taxon>
        <taxon>Spermatophyta</taxon>
        <taxon>Magnoliopsida</taxon>
        <taxon>Liliopsida</taxon>
        <taxon>Poales</taxon>
        <taxon>Poaceae</taxon>
        <taxon>PACMAD clade</taxon>
        <taxon>Arundinoideae</taxon>
        <taxon>Arundineae</taxon>
        <taxon>Arundo</taxon>
    </lineage>
</organism>
<accession>A0A0A8ZUL8</accession>
<proteinExistence type="predicted"/>
<reference evidence="1" key="1">
    <citation type="submission" date="2014-09" db="EMBL/GenBank/DDBJ databases">
        <authorList>
            <person name="Magalhaes I.L.F."/>
            <person name="Oliveira U."/>
            <person name="Santos F.R."/>
            <person name="Vidigal T.H.D.A."/>
            <person name="Brescovit A.D."/>
            <person name="Santos A.J."/>
        </authorList>
    </citation>
    <scope>NUCLEOTIDE SEQUENCE</scope>
    <source>
        <tissue evidence="1">Shoot tissue taken approximately 20 cm above the soil surface</tissue>
    </source>
</reference>
<evidence type="ECO:0000313" key="1">
    <source>
        <dbReference type="EMBL" id="JAD42491.1"/>
    </source>
</evidence>
<sequence length="26" mass="2945">MGTSASQFSQSGIRFRIPTNLELKFE</sequence>
<dbReference type="AlphaFoldDB" id="A0A0A8ZUL8"/>
<reference evidence="1" key="2">
    <citation type="journal article" date="2015" name="Data Brief">
        <title>Shoot transcriptome of the giant reed, Arundo donax.</title>
        <authorList>
            <person name="Barrero R.A."/>
            <person name="Guerrero F.D."/>
            <person name="Moolhuijzen P."/>
            <person name="Goolsby J.A."/>
            <person name="Tidwell J."/>
            <person name="Bellgard S.E."/>
            <person name="Bellgard M.I."/>
        </authorList>
    </citation>
    <scope>NUCLEOTIDE SEQUENCE</scope>
    <source>
        <tissue evidence="1">Shoot tissue taken approximately 20 cm above the soil surface</tissue>
    </source>
</reference>
<name>A0A0A8ZUL8_ARUDO</name>
<dbReference type="EMBL" id="GBRH01255404">
    <property type="protein sequence ID" value="JAD42491.1"/>
    <property type="molecule type" value="Transcribed_RNA"/>
</dbReference>
<protein>
    <submittedName>
        <fullName evidence="1">Uncharacterized protein</fullName>
    </submittedName>
</protein>